<dbReference type="AlphaFoldDB" id="A0ABD3Q5D4"/>
<evidence type="ECO:0000313" key="2">
    <source>
        <dbReference type="EMBL" id="KAL3795277.1"/>
    </source>
</evidence>
<dbReference type="Proteomes" id="UP001516023">
    <property type="component" value="Unassembled WGS sequence"/>
</dbReference>
<accession>A0ABD3Q5D4</accession>
<organism evidence="2 3">
    <name type="scientific">Cyclotella cryptica</name>
    <dbReference type="NCBI Taxonomy" id="29204"/>
    <lineage>
        <taxon>Eukaryota</taxon>
        <taxon>Sar</taxon>
        <taxon>Stramenopiles</taxon>
        <taxon>Ochrophyta</taxon>
        <taxon>Bacillariophyta</taxon>
        <taxon>Coscinodiscophyceae</taxon>
        <taxon>Thalassiosirophycidae</taxon>
        <taxon>Stephanodiscales</taxon>
        <taxon>Stephanodiscaceae</taxon>
        <taxon>Cyclotella</taxon>
    </lineage>
</organism>
<feature type="compositionally biased region" description="Polar residues" evidence="1">
    <location>
        <begin position="1"/>
        <end position="11"/>
    </location>
</feature>
<protein>
    <submittedName>
        <fullName evidence="2">Uncharacterized protein</fullName>
    </submittedName>
</protein>
<proteinExistence type="predicted"/>
<keyword evidence="3" id="KW-1185">Reference proteome</keyword>
<dbReference type="EMBL" id="JABMIG020000073">
    <property type="protein sequence ID" value="KAL3795277.1"/>
    <property type="molecule type" value="Genomic_DNA"/>
</dbReference>
<feature type="compositionally biased region" description="Polar residues" evidence="1">
    <location>
        <begin position="94"/>
        <end position="105"/>
    </location>
</feature>
<feature type="region of interest" description="Disordered" evidence="1">
    <location>
        <begin position="1"/>
        <end position="67"/>
    </location>
</feature>
<name>A0ABD3Q5D4_9STRA</name>
<feature type="compositionally biased region" description="Basic residues" evidence="1">
    <location>
        <begin position="158"/>
        <end position="168"/>
    </location>
</feature>
<reference evidence="2 3" key="1">
    <citation type="journal article" date="2020" name="G3 (Bethesda)">
        <title>Improved Reference Genome for Cyclotella cryptica CCMP332, a Model for Cell Wall Morphogenesis, Salinity Adaptation, and Lipid Production in Diatoms (Bacillariophyta).</title>
        <authorList>
            <person name="Roberts W.R."/>
            <person name="Downey K.M."/>
            <person name="Ruck E.C."/>
            <person name="Traller J.C."/>
            <person name="Alverson A.J."/>
        </authorList>
    </citation>
    <scope>NUCLEOTIDE SEQUENCE [LARGE SCALE GENOMIC DNA]</scope>
    <source>
        <strain evidence="2 3">CCMP332</strain>
    </source>
</reference>
<feature type="region of interest" description="Disordered" evidence="1">
    <location>
        <begin position="81"/>
        <end position="121"/>
    </location>
</feature>
<comment type="caution">
    <text evidence="2">The sequence shown here is derived from an EMBL/GenBank/DDBJ whole genome shotgun (WGS) entry which is preliminary data.</text>
</comment>
<evidence type="ECO:0000313" key="3">
    <source>
        <dbReference type="Proteomes" id="UP001516023"/>
    </source>
</evidence>
<sequence>METATPNSDKISSPDGLIKGNSSTSTANEGCPVLGVDSSSADVTGSPSGSEGDFKLPSQGKARQRNSISVNAVASSLLAGLSHYDSDDDDGDGNESTGKEASSTPIPVVVSNPKASGGPQHRPLVGGFAAAAYEAARVDYYKKQGMQVTGHDNAQTKSRSRGHLPKYP</sequence>
<gene>
    <name evidence="2" type="ORF">HJC23_008362</name>
</gene>
<feature type="region of interest" description="Disordered" evidence="1">
    <location>
        <begin position="145"/>
        <end position="168"/>
    </location>
</feature>
<feature type="compositionally biased region" description="Polar residues" evidence="1">
    <location>
        <begin position="37"/>
        <end position="49"/>
    </location>
</feature>
<evidence type="ECO:0000256" key="1">
    <source>
        <dbReference type="SAM" id="MobiDB-lite"/>
    </source>
</evidence>
<feature type="compositionally biased region" description="Polar residues" evidence="1">
    <location>
        <begin position="146"/>
        <end position="157"/>
    </location>
</feature>